<dbReference type="Proteomes" id="UP000886595">
    <property type="component" value="Unassembled WGS sequence"/>
</dbReference>
<evidence type="ECO:0000313" key="2">
    <source>
        <dbReference type="EMBL" id="KAG2308206.1"/>
    </source>
</evidence>
<feature type="region of interest" description="Disordered" evidence="1">
    <location>
        <begin position="116"/>
        <end position="137"/>
    </location>
</feature>
<evidence type="ECO:0000313" key="3">
    <source>
        <dbReference type="Proteomes" id="UP000886595"/>
    </source>
</evidence>
<dbReference type="EMBL" id="JAAMPC010000006">
    <property type="protein sequence ID" value="KAG2308206.1"/>
    <property type="molecule type" value="Genomic_DNA"/>
</dbReference>
<gene>
    <name evidence="2" type="ORF">Bca52824_027954</name>
</gene>
<proteinExistence type="predicted"/>
<accession>A0A8X7VBE9</accession>
<reference evidence="2 3" key="1">
    <citation type="submission" date="2020-02" db="EMBL/GenBank/DDBJ databases">
        <authorList>
            <person name="Ma Q."/>
            <person name="Huang Y."/>
            <person name="Song X."/>
            <person name="Pei D."/>
        </authorList>
    </citation>
    <scope>NUCLEOTIDE SEQUENCE [LARGE SCALE GENOMIC DNA]</scope>
    <source>
        <strain evidence="2">Sxm20200214</strain>
        <tissue evidence="2">Leaf</tissue>
    </source>
</reference>
<protein>
    <submittedName>
        <fullName evidence="2">Uncharacterized protein</fullName>
    </submittedName>
</protein>
<name>A0A8X7VBE9_BRACI</name>
<sequence length="137" mass="15239">MDYGTSTADKLTKISIDDDIKHLSTAPHRSISLNTIIIMADERRTKRRFDTNSPAPVRDRDPSRISSRTTTTFFHHACLHALREISGGRESMLSLPYGLEYRDVAVRAGGVCVPAHRQKQDCPAMRPPSRGGPATDH</sequence>
<evidence type="ECO:0000256" key="1">
    <source>
        <dbReference type="SAM" id="MobiDB-lite"/>
    </source>
</evidence>
<feature type="region of interest" description="Disordered" evidence="1">
    <location>
        <begin position="45"/>
        <end position="66"/>
    </location>
</feature>
<organism evidence="2 3">
    <name type="scientific">Brassica carinata</name>
    <name type="common">Ethiopian mustard</name>
    <name type="synonym">Abyssinian cabbage</name>
    <dbReference type="NCBI Taxonomy" id="52824"/>
    <lineage>
        <taxon>Eukaryota</taxon>
        <taxon>Viridiplantae</taxon>
        <taxon>Streptophyta</taxon>
        <taxon>Embryophyta</taxon>
        <taxon>Tracheophyta</taxon>
        <taxon>Spermatophyta</taxon>
        <taxon>Magnoliopsida</taxon>
        <taxon>eudicotyledons</taxon>
        <taxon>Gunneridae</taxon>
        <taxon>Pentapetalae</taxon>
        <taxon>rosids</taxon>
        <taxon>malvids</taxon>
        <taxon>Brassicales</taxon>
        <taxon>Brassicaceae</taxon>
        <taxon>Brassiceae</taxon>
        <taxon>Brassica</taxon>
    </lineage>
</organism>
<comment type="caution">
    <text evidence="2">The sequence shown here is derived from an EMBL/GenBank/DDBJ whole genome shotgun (WGS) entry which is preliminary data.</text>
</comment>
<dbReference type="AlphaFoldDB" id="A0A8X7VBE9"/>
<keyword evidence="3" id="KW-1185">Reference proteome</keyword>
<dbReference type="OrthoDB" id="10536215at2759"/>